<feature type="transmembrane region" description="Helical" evidence="10">
    <location>
        <begin position="365"/>
        <end position="385"/>
    </location>
</feature>
<feature type="transmembrane region" description="Helical" evidence="10">
    <location>
        <begin position="428"/>
        <end position="451"/>
    </location>
</feature>
<dbReference type="InterPro" id="IPR057290">
    <property type="entry name" value="CHX17_C"/>
</dbReference>
<dbReference type="InterPro" id="IPR006153">
    <property type="entry name" value="Cation/H_exchanger_TM"/>
</dbReference>
<reference evidence="14 15" key="1">
    <citation type="submission" date="2019-09" db="EMBL/GenBank/DDBJ databases">
        <title>A chromosome-level genome assembly of the Chinese tupelo Nyssa sinensis.</title>
        <authorList>
            <person name="Yang X."/>
            <person name="Kang M."/>
            <person name="Yang Y."/>
            <person name="Xiong H."/>
            <person name="Wang M."/>
            <person name="Zhang Z."/>
            <person name="Wang Z."/>
            <person name="Wu H."/>
            <person name="Ma T."/>
            <person name="Liu J."/>
            <person name="Xi Z."/>
        </authorList>
    </citation>
    <scope>NUCLEOTIDE SEQUENCE [LARGE SCALE GENOMIC DNA]</scope>
    <source>
        <strain evidence="14">J267</strain>
        <tissue evidence="14">Leaf</tissue>
    </source>
</reference>
<dbReference type="InterPro" id="IPR050794">
    <property type="entry name" value="CPA2_transporter"/>
</dbReference>
<evidence type="ECO:0000313" key="14">
    <source>
        <dbReference type="EMBL" id="KAA8549472.1"/>
    </source>
</evidence>
<dbReference type="InterPro" id="IPR038770">
    <property type="entry name" value="Na+/solute_symporter_sf"/>
</dbReference>
<dbReference type="GO" id="GO:0006813">
    <property type="term" value="P:potassium ion transport"/>
    <property type="evidence" value="ECO:0007669"/>
    <property type="project" value="UniProtKB-KW"/>
</dbReference>
<dbReference type="Pfam" id="PF00999">
    <property type="entry name" value="Na_H_Exchanger"/>
    <property type="match status" value="1"/>
</dbReference>
<evidence type="ECO:0000313" key="15">
    <source>
        <dbReference type="Proteomes" id="UP000325577"/>
    </source>
</evidence>
<keyword evidence="15" id="KW-1185">Reference proteome</keyword>
<name>A0A5J5C698_9ASTE</name>
<dbReference type="PANTHER" id="PTHR32468:SF164">
    <property type="entry name" value="OS05G0485000 PROTEIN"/>
    <property type="match status" value="1"/>
</dbReference>
<gene>
    <name evidence="14" type="ORF">F0562_001156</name>
</gene>
<comment type="similarity">
    <text evidence="9">Belongs to the monovalent cation:proton antiporter 2 (CPA2) transporter (TC 2.A.37) family. CHX (TC 2.A.37.4) subfamily.</text>
</comment>
<dbReference type="InterPro" id="IPR057291">
    <property type="entry name" value="CHX17_2nd"/>
</dbReference>
<organism evidence="14 15">
    <name type="scientific">Nyssa sinensis</name>
    <dbReference type="NCBI Taxonomy" id="561372"/>
    <lineage>
        <taxon>Eukaryota</taxon>
        <taxon>Viridiplantae</taxon>
        <taxon>Streptophyta</taxon>
        <taxon>Embryophyta</taxon>
        <taxon>Tracheophyta</taxon>
        <taxon>Spermatophyta</taxon>
        <taxon>Magnoliopsida</taxon>
        <taxon>eudicotyledons</taxon>
        <taxon>Gunneridae</taxon>
        <taxon>Pentapetalae</taxon>
        <taxon>asterids</taxon>
        <taxon>Cornales</taxon>
        <taxon>Nyssaceae</taxon>
        <taxon>Nyssa</taxon>
    </lineage>
</organism>
<dbReference type="OrthoDB" id="1889525at2759"/>
<feature type="transmembrane region" description="Helical" evidence="10">
    <location>
        <begin position="118"/>
        <end position="135"/>
    </location>
</feature>
<evidence type="ECO:0000256" key="2">
    <source>
        <dbReference type="ARBA" id="ARBA00022448"/>
    </source>
</evidence>
<feature type="transmembrane region" description="Helical" evidence="10">
    <location>
        <begin position="81"/>
        <end position="98"/>
    </location>
</feature>
<evidence type="ECO:0000256" key="3">
    <source>
        <dbReference type="ARBA" id="ARBA00022538"/>
    </source>
</evidence>
<keyword evidence="8 10" id="KW-0472">Membrane</keyword>
<feature type="transmembrane region" description="Helical" evidence="10">
    <location>
        <begin position="286"/>
        <end position="317"/>
    </location>
</feature>
<feature type="transmembrane region" description="Helical" evidence="10">
    <location>
        <begin position="147"/>
        <end position="170"/>
    </location>
</feature>
<accession>A0A5J5C698</accession>
<feature type="transmembrane region" description="Helical" evidence="10">
    <location>
        <begin position="182"/>
        <end position="203"/>
    </location>
</feature>
<dbReference type="EMBL" id="CM018031">
    <property type="protein sequence ID" value="KAA8549472.1"/>
    <property type="molecule type" value="Genomic_DNA"/>
</dbReference>
<feature type="transmembrane region" description="Helical" evidence="10">
    <location>
        <begin position="56"/>
        <end position="74"/>
    </location>
</feature>
<evidence type="ECO:0000256" key="6">
    <source>
        <dbReference type="ARBA" id="ARBA00022989"/>
    </source>
</evidence>
<feature type="domain" description="Cation/H+ exchanger transmembrane" evidence="11">
    <location>
        <begin position="67"/>
        <end position="448"/>
    </location>
</feature>
<dbReference type="PANTHER" id="PTHR32468">
    <property type="entry name" value="CATION/H + ANTIPORTER"/>
    <property type="match status" value="1"/>
</dbReference>
<dbReference type="GO" id="GO:0006885">
    <property type="term" value="P:regulation of pH"/>
    <property type="evidence" value="ECO:0007669"/>
    <property type="project" value="TreeGrafter"/>
</dbReference>
<dbReference type="GO" id="GO:0016020">
    <property type="term" value="C:membrane"/>
    <property type="evidence" value="ECO:0007669"/>
    <property type="project" value="UniProtKB-SubCell"/>
</dbReference>
<dbReference type="Pfam" id="PF23256">
    <property type="entry name" value="CHX17_2nd"/>
    <property type="match status" value="1"/>
</dbReference>
<feature type="transmembrane region" description="Helical" evidence="10">
    <location>
        <begin position="215"/>
        <end position="237"/>
    </location>
</feature>
<evidence type="ECO:0000259" key="12">
    <source>
        <dbReference type="Pfam" id="PF23256"/>
    </source>
</evidence>
<keyword evidence="7" id="KW-0406">Ion transport</keyword>
<sequence>MGSAMDTGLLSDAPTQPKIHQQIDMLASYVCHQLGQINSRGIWFGDNPLDFSLPSLLFQLSLITVVTHCIYYILKPFGQPLIVAQILGGIILGPSILGQNSAFATYVFPNKSRNVFETLSVFGFMLFFFLIGVKVDPRMVSRSGKKAIAIGILGFFIPYGLSSFVAYLLSHFISLDYDVLSVLSSVVAMQSMTAFPVVACFLADLEILNSEIGRLASSSSFICDVCHWSIMAIQFTIKLVMDKPLEISTGSILSSCLFIVVIVLGIRPAALWAIRRTPEGQPVKDIYIFVVLVALMGGGFIGEAIGLTGIYASLMLGLVIPDGPPLGAALVERLDCFVSALLMPLFFACCGLHMDVFAIQNLKKVGALQLIVLVAFVGKIIGTMLPPLFCRMPFRDALSLALIMNSKGVVELAFLTEWKQSRVLNDECFAILIISVVVVTGVISPLVKLLYDPSKRFIAYKRRTILHSRHNQELRVLACVHSSDNVRGIMTLLQVSNPTKESHIDLVVLHLVKLMGRASSILIAHRHREKPSPNPSQSERIFNAFKKFEQQSNDLIMVHCYKGISPYATMHNDVCSLALEKRSILIILPFHKQWTYGEMVETSYAFRQLNKNVLEKAPCSVGILIDRANRKMSRYAMTELRSYRVAVLFFGGADDREALAYARRLSEHPKVTMDLIRFNSSNSAPIVGGTARSKTLDDDILSEFKHNSLGSEHVSYEEEVVTDGMGVVAVSRSIANAYDLVLVGRRHAESPIMFQLTKWNASGELGAVGEILTASDFKGGASVLVVQQQTRLWGLQDPEESTHLRKISL</sequence>
<dbReference type="GO" id="GO:1902600">
    <property type="term" value="P:proton transmembrane transport"/>
    <property type="evidence" value="ECO:0007669"/>
    <property type="project" value="InterPro"/>
</dbReference>
<evidence type="ECO:0000256" key="4">
    <source>
        <dbReference type="ARBA" id="ARBA00022692"/>
    </source>
</evidence>
<dbReference type="Gene3D" id="1.20.1530.20">
    <property type="match status" value="1"/>
</dbReference>
<dbReference type="Proteomes" id="UP000325577">
    <property type="component" value="Linkage Group LG0"/>
</dbReference>
<keyword evidence="5" id="KW-0630">Potassium</keyword>
<keyword evidence="4 10" id="KW-0812">Transmembrane</keyword>
<feature type="transmembrane region" description="Helical" evidence="10">
    <location>
        <begin position="252"/>
        <end position="274"/>
    </location>
</feature>
<evidence type="ECO:0000259" key="13">
    <source>
        <dbReference type="Pfam" id="PF23259"/>
    </source>
</evidence>
<evidence type="ECO:0000256" key="8">
    <source>
        <dbReference type="ARBA" id="ARBA00023136"/>
    </source>
</evidence>
<evidence type="ECO:0000256" key="9">
    <source>
        <dbReference type="ARBA" id="ARBA00038341"/>
    </source>
</evidence>
<dbReference type="GO" id="GO:0015297">
    <property type="term" value="F:antiporter activity"/>
    <property type="evidence" value="ECO:0007669"/>
    <property type="project" value="InterPro"/>
</dbReference>
<feature type="domain" description="Cation/H(+) antiporter C-terminal" evidence="13">
    <location>
        <begin position="643"/>
        <end position="790"/>
    </location>
</feature>
<proteinExistence type="inferred from homology"/>
<protein>
    <submittedName>
        <fullName evidence="14">Uncharacterized protein</fullName>
    </submittedName>
</protein>
<keyword evidence="6 10" id="KW-1133">Transmembrane helix</keyword>
<keyword evidence="3" id="KW-0633">Potassium transport</keyword>
<feature type="transmembrane region" description="Helical" evidence="10">
    <location>
        <begin position="337"/>
        <end position="358"/>
    </location>
</feature>
<dbReference type="GO" id="GO:0012505">
    <property type="term" value="C:endomembrane system"/>
    <property type="evidence" value="ECO:0007669"/>
    <property type="project" value="TreeGrafter"/>
</dbReference>
<evidence type="ECO:0000256" key="10">
    <source>
        <dbReference type="SAM" id="Phobius"/>
    </source>
</evidence>
<dbReference type="AlphaFoldDB" id="A0A5J5C698"/>
<evidence type="ECO:0000256" key="7">
    <source>
        <dbReference type="ARBA" id="ARBA00023065"/>
    </source>
</evidence>
<comment type="subcellular location">
    <subcellularLocation>
        <location evidence="1">Membrane</location>
        <topology evidence="1">Multi-pass membrane protein</topology>
    </subcellularLocation>
</comment>
<evidence type="ECO:0000256" key="1">
    <source>
        <dbReference type="ARBA" id="ARBA00004141"/>
    </source>
</evidence>
<keyword evidence="2" id="KW-0813">Transport</keyword>
<dbReference type="Pfam" id="PF23259">
    <property type="entry name" value="CHX17_C"/>
    <property type="match status" value="1"/>
</dbReference>
<evidence type="ECO:0000259" key="11">
    <source>
        <dbReference type="Pfam" id="PF00999"/>
    </source>
</evidence>
<feature type="domain" description="Cation/H(+) antiporter central" evidence="12">
    <location>
        <begin position="507"/>
        <end position="628"/>
    </location>
</feature>
<evidence type="ECO:0000256" key="5">
    <source>
        <dbReference type="ARBA" id="ARBA00022958"/>
    </source>
</evidence>